<protein>
    <submittedName>
        <fullName evidence="1">Uncharacterized protein</fullName>
    </submittedName>
</protein>
<dbReference type="EMBL" id="CM015716">
    <property type="protein sequence ID" value="KAF3689624.1"/>
    <property type="molecule type" value="Genomic_DNA"/>
</dbReference>
<proteinExistence type="predicted"/>
<accession>A0A6G1PHK4</accession>
<keyword evidence="2" id="KW-1185">Reference proteome</keyword>
<evidence type="ECO:0000313" key="2">
    <source>
        <dbReference type="Proteomes" id="UP000503349"/>
    </source>
</evidence>
<dbReference type="AlphaFoldDB" id="A0A6G1PHK4"/>
<dbReference type="Proteomes" id="UP000503349">
    <property type="component" value="Chromosome 5"/>
</dbReference>
<organism evidence="1 2">
    <name type="scientific">Channa argus</name>
    <name type="common">Northern snakehead</name>
    <name type="synonym">Ophicephalus argus</name>
    <dbReference type="NCBI Taxonomy" id="215402"/>
    <lineage>
        <taxon>Eukaryota</taxon>
        <taxon>Metazoa</taxon>
        <taxon>Chordata</taxon>
        <taxon>Craniata</taxon>
        <taxon>Vertebrata</taxon>
        <taxon>Euteleostomi</taxon>
        <taxon>Actinopterygii</taxon>
        <taxon>Neopterygii</taxon>
        <taxon>Teleostei</taxon>
        <taxon>Neoteleostei</taxon>
        <taxon>Acanthomorphata</taxon>
        <taxon>Anabantaria</taxon>
        <taxon>Anabantiformes</taxon>
        <taxon>Channoidei</taxon>
        <taxon>Channidae</taxon>
        <taxon>Channa</taxon>
    </lineage>
</organism>
<reference evidence="1 2" key="1">
    <citation type="submission" date="2019-02" db="EMBL/GenBank/DDBJ databases">
        <title>Opniocepnalus argus genome.</title>
        <authorList>
            <person name="Zhou C."/>
            <person name="Xiao S."/>
        </authorList>
    </citation>
    <scope>NUCLEOTIDE SEQUENCE [LARGE SCALE GENOMIC DNA]</scope>
    <source>
        <strain evidence="1">OARG1902GOOAL</strain>
        <tissue evidence="1">Muscle</tissue>
    </source>
</reference>
<reference evidence="2" key="2">
    <citation type="submission" date="2019-02" db="EMBL/GenBank/DDBJ databases">
        <title>Opniocepnalus argus Var Kimnra genome.</title>
        <authorList>
            <person name="Zhou C."/>
            <person name="Xiao S."/>
        </authorList>
    </citation>
    <scope>NUCLEOTIDE SEQUENCE [LARGE SCALE GENOMIC DNA]</scope>
</reference>
<evidence type="ECO:0000313" key="1">
    <source>
        <dbReference type="EMBL" id="KAF3689624.1"/>
    </source>
</evidence>
<gene>
    <name evidence="1" type="ORF">EXN66_Car005296</name>
</gene>
<sequence length="60" mass="6749">MRITLERVQDGVCIIVRRNTKGNVPSVDAHQQHGNNELFLNTSSCSNQSYGKLYGLCRLL</sequence>
<name>A0A6G1PHK4_CHAAH</name>